<name>A0A1Y3EFP5_9BILA</name>
<comment type="caution">
    <text evidence="2">The sequence shown here is derived from an EMBL/GenBank/DDBJ whole genome shotgun (WGS) entry which is preliminary data.</text>
</comment>
<protein>
    <submittedName>
        <fullName evidence="2">Uncharacterized protein</fullName>
    </submittedName>
</protein>
<dbReference type="AlphaFoldDB" id="A0A1Y3EFP5"/>
<feature type="compositionally biased region" description="Polar residues" evidence="1">
    <location>
        <begin position="10"/>
        <end position="21"/>
    </location>
</feature>
<reference evidence="2 3" key="1">
    <citation type="submission" date="2015-04" db="EMBL/GenBank/DDBJ databases">
        <title>Draft genome of the roundworm Trichinella nativa.</title>
        <authorList>
            <person name="Mitreva M."/>
        </authorList>
    </citation>
    <scope>NUCLEOTIDE SEQUENCE [LARGE SCALE GENOMIC DNA]</scope>
    <source>
        <strain evidence="2 3">ISS45</strain>
    </source>
</reference>
<proteinExistence type="predicted"/>
<feature type="compositionally biased region" description="Basic and acidic residues" evidence="1">
    <location>
        <begin position="317"/>
        <end position="329"/>
    </location>
</feature>
<feature type="compositionally biased region" description="Polar residues" evidence="1">
    <location>
        <begin position="336"/>
        <end position="346"/>
    </location>
</feature>
<feature type="region of interest" description="Disordered" evidence="1">
    <location>
        <begin position="1"/>
        <end position="45"/>
    </location>
</feature>
<accession>A0A1Y3EFP5</accession>
<evidence type="ECO:0000256" key="1">
    <source>
        <dbReference type="SAM" id="MobiDB-lite"/>
    </source>
</evidence>
<organism evidence="2 3">
    <name type="scientific">Trichinella nativa</name>
    <dbReference type="NCBI Taxonomy" id="6335"/>
    <lineage>
        <taxon>Eukaryota</taxon>
        <taxon>Metazoa</taxon>
        <taxon>Ecdysozoa</taxon>
        <taxon>Nematoda</taxon>
        <taxon>Enoplea</taxon>
        <taxon>Dorylaimia</taxon>
        <taxon>Trichinellida</taxon>
        <taxon>Trichinellidae</taxon>
        <taxon>Trichinella</taxon>
    </lineage>
</organism>
<dbReference type="EMBL" id="LVZM01014037">
    <property type="protein sequence ID" value="OUC43861.1"/>
    <property type="molecule type" value="Genomic_DNA"/>
</dbReference>
<dbReference type="Proteomes" id="UP000243006">
    <property type="component" value="Unassembled WGS sequence"/>
</dbReference>
<feature type="region of interest" description="Disordered" evidence="1">
    <location>
        <begin position="211"/>
        <end position="353"/>
    </location>
</feature>
<feature type="compositionally biased region" description="Polar residues" evidence="1">
    <location>
        <begin position="259"/>
        <end position="269"/>
    </location>
</feature>
<evidence type="ECO:0000313" key="3">
    <source>
        <dbReference type="Proteomes" id="UP000243006"/>
    </source>
</evidence>
<gene>
    <name evidence="2" type="ORF">D917_09464</name>
</gene>
<sequence length="353" mass="39071">MPSKLEESLQPHSTSSRQSVGPETMKKRSDSNVSSHKKCSENESKLVGDTDIECEKNLTSRSGRLDVQTNVSDKVVAAREANYQEINSTASERNKDVNGTVLIESNCSKGSALASENRFYASSLPSTEKDAVQQFSSSISTLNFDEKYSSSFEKAVNLEREEANARQLARRRKTLRSGSSYDEIHLTKEMMQSTLSISNLVDEDDRMHTSVATRRTINSNSRAKSHDLNSKAHANSNLVEDDGRMHSSVATHRTRKSNSRATSGDSNSKALGVSNLVDEDDRMHTSVAMRSTRNSNARTKSADFNSKAQATSNLVENNDRMRTSVDAHSTRKSNSRAKSSDFNSDASGKYWNF</sequence>
<feature type="compositionally biased region" description="Polar residues" evidence="1">
    <location>
        <begin position="211"/>
        <end position="222"/>
    </location>
</feature>
<evidence type="ECO:0000313" key="2">
    <source>
        <dbReference type="EMBL" id="OUC43861.1"/>
    </source>
</evidence>
<feature type="compositionally biased region" description="Polar residues" evidence="1">
    <location>
        <begin position="288"/>
        <end position="316"/>
    </location>
</feature>